<dbReference type="Proteomes" id="UP000238308">
    <property type="component" value="Unassembled WGS sequence"/>
</dbReference>
<dbReference type="RefSeq" id="WP_106226209.1">
    <property type="nucleotide sequence ID" value="NZ_PVTV01000004.1"/>
</dbReference>
<keyword evidence="9" id="KW-1185">Reference proteome</keyword>
<dbReference type="InterPro" id="IPR009051">
    <property type="entry name" value="Helical_ferredxn"/>
</dbReference>
<keyword evidence="6" id="KW-0249">Electron transport</keyword>
<keyword evidence="3" id="KW-0677">Repeat</keyword>
<evidence type="ECO:0000256" key="5">
    <source>
        <dbReference type="ARBA" id="ARBA00023014"/>
    </source>
</evidence>
<dbReference type="PIRSF" id="PIRSF000139">
    <property type="entry name" value="Glc_ox_4Fe-4S"/>
    <property type="match status" value="1"/>
</dbReference>
<dbReference type="AlphaFoldDB" id="A0A2T0XNC1"/>
<accession>A0A2T0XNC1</accession>
<dbReference type="InterPro" id="IPR017900">
    <property type="entry name" value="4Fe4S_Fe_S_CS"/>
</dbReference>
<keyword evidence="2 6" id="KW-0479">Metal-binding</keyword>
<feature type="domain" description="4Fe-4S ferredoxin-type" evidence="7">
    <location>
        <begin position="66"/>
        <end position="89"/>
    </location>
</feature>
<gene>
    <name evidence="8" type="ORF">BCM14_0275</name>
</gene>
<dbReference type="Gene3D" id="1.10.1060.10">
    <property type="entry name" value="Alpha-helical ferredoxin"/>
    <property type="match status" value="1"/>
</dbReference>
<comment type="catalytic activity">
    <reaction evidence="6">
        <text>glycolate + A = glyoxylate + AH2</text>
        <dbReference type="Rhea" id="RHEA:21264"/>
        <dbReference type="ChEBI" id="CHEBI:13193"/>
        <dbReference type="ChEBI" id="CHEBI:17499"/>
        <dbReference type="ChEBI" id="CHEBI:29805"/>
        <dbReference type="ChEBI" id="CHEBI:36655"/>
        <dbReference type="EC" id="1.1.99.14"/>
    </reaction>
</comment>
<comment type="cofactor">
    <cofactor evidence="6">
        <name>[4Fe-4S] cluster</name>
        <dbReference type="ChEBI" id="CHEBI:49883"/>
    </cofactor>
    <text evidence="6">Binds 2 [4Fe-4S] clusters.</text>
</comment>
<evidence type="ECO:0000256" key="2">
    <source>
        <dbReference type="ARBA" id="ARBA00022723"/>
    </source>
</evidence>
<evidence type="ECO:0000256" key="3">
    <source>
        <dbReference type="ARBA" id="ARBA00022737"/>
    </source>
</evidence>
<keyword evidence="4 6" id="KW-0408">Iron</keyword>
<proteinExistence type="predicted"/>
<evidence type="ECO:0000256" key="1">
    <source>
        <dbReference type="ARBA" id="ARBA00022485"/>
    </source>
</evidence>
<dbReference type="NCBIfam" id="NF008434">
    <property type="entry name" value="PRK11274.1"/>
    <property type="match status" value="1"/>
</dbReference>
<dbReference type="OrthoDB" id="9765258at2"/>
<evidence type="ECO:0000259" key="7">
    <source>
        <dbReference type="PROSITE" id="PS51379"/>
    </source>
</evidence>
<dbReference type="InterPro" id="IPR017896">
    <property type="entry name" value="4Fe4S_Fe-S-bd"/>
</dbReference>
<comment type="function">
    <text evidence="6">Component of a complex that catalyzes the oxidation of glycolate to glyoxylate.</text>
</comment>
<evidence type="ECO:0000313" key="8">
    <source>
        <dbReference type="EMBL" id="PRZ00455.1"/>
    </source>
</evidence>
<dbReference type="GO" id="GO:0051539">
    <property type="term" value="F:4 iron, 4 sulfur cluster binding"/>
    <property type="evidence" value="ECO:0007669"/>
    <property type="project" value="UniProtKB-UniRule"/>
</dbReference>
<comment type="caution">
    <text evidence="8">The sequence shown here is derived from an EMBL/GenBank/DDBJ whole genome shotgun (WGS) entry which is preliminary data.</text>
</comment>
<protein>
    <recommendedName>
        <fullName evidence="6">Glycolate oxidase iron-sulfur subunit</fullName>
        <ecNumber evidence="6">1.1.99.14</ecNumber>
    </recommendedName>
</protein>
<dbReference type="FunFam" id="1.10.1060.10:FF:000012">
    <property type="entry name" value="Glycolate oxidase iron-sulfur subunit"/>
    <property type="match status" value="1"/>
</dbReference>
<keyword evidence="6" id="KW-0813">Transport</keyword>
<comment type="catalytic activity">
    <reaction evidence="6">
        <text>(R)-lactate + A = pyruvate + AH2</text>
        <dbReference type="Rhea" id="RHEA:15089"/>
        <dbReference type="ChEBI" id="CHEBI:13193"/>
        <dbReference type="ChEBI" id="CHEBI:15361"/>
        <dbReference type="ChEBI" id="CHEBI:16004"/>
        <dbReference type="ChEBI" id="CHEBI:17499"/>
    </reaction>
</comment>
<dbReference type="Pfam" id="PF02754">
    <property type="entry name" value="CCG"/>
    <property type="match status" value="2"/>
</dbReference>
<evidence type="ECO:0000256" key="4">
    <source>
        <dbReference type="ARBA" id="ARBA00023004"/>
    </source>
</evidence>
<dbReference type="InterPro" id="IPR012257">
    <property type="entry name" value="Glc_ox_4Fe-4S"/>
</dbReference>
<dbReference type="EMBL" id="PVTV01000004">
    <property type="protein sequence ID" value="PRZ00455.1"/>
    <property type="molecule type" value="Genomic_DNA"/>
</dbReference>
<dbReference type="EC" id="1.1.99.14" evidence="6"/>
<dbReference type="InterPro" id="IPR004017">
    <property type="entry name" value="Cys_rich_dom"/>
</dbReference>
<dbReference type="SUPFAM" id="SSF54862">
    <property type="entry name" value="4Fe-4S ferredoxins"/>
    <property type="match status" value="1"/>
</dbReference>
<dbReference type="PROSITE" id="PS00198">
    <property type="entry name" value="4FE4S_FER_1"/>
    <property type="match status" value="1"/>
</dbReference>
<name>A0A2T0XNC1_9BURK</name>
<sequence>MQTNLAQWALESDLGKEADAILRRCVHCGFCSATCPTYQVLGDELDSPRGRIYLIKEVLEGKEPTQATQQHLDRCLTCRNCETTCPSGVQYGHLVDIGRELVEQRVARPATQRLKRALLRKGLVSPLFAPAYKIGQAVRGFLPAVLKKKLLASRPAGAIPSTRHHAKQVLILAGCVQPTMMPSIDAATIRVLDRLGIGTQVAAGSGCCGALNFHLDDQATALDQMRANIDAWWPLIELGQVDAIVMNASGCGAMVNEYAHHLRHDEQYKLKAEKVQSLVHDVAELLAPYGDQLSALIDATQLPSRPVFHPPCTLQHWQGLRPQSEQLLTKLGLALQPFTETHLCCGSSGTYSVLQPEISTALRDRKLTQLNEAKPDMVLSSNIGCIGHLQSGTDTPVRHWIEVIDLALKPA</sequence>
<dbReference type="Pfam" id="PF13183">
    <property type="entry name" value="Fer4_8"/>
    <property type="match status" value="1"/>
</dbReference>
<dbReference type="PROSITE" id="PS51379">
    <property type="entry name" value="4FE4S_FER_2"/>
    <property type="match status" value="2"/>
</dbReference>
<dbReference type="PANTHER" id="PTHR32479:SF17">
    <property type="entry name" value="GLYCOLATE OXIDASE IRON-SULFUR SUBUNIT"/>
    <property type="match status" value="1"/>
</dbReference>
<evidence type="ECO:0000313" key="9">
    <source>
        <dbReference type="Proteomes" id="UP000238308"/>
    </source>
</evidence>
<dbReference type="PANTHER" id="PTHR32479">
    <property type="entry name" value="GLYCOLATE OXIDASE IRON-SULFUR SUBUNIT"/>
    <property type="match status" value="1"/>
</dbReference>
<organism evidence="8 9">
    <name type="scientific">Jezberella montanilacus</name>
    <dbReference type="NCBI Taxonomy" id="323426"/>
    <lineage>
        <taxon>Bacteria</taxon>
        <taxon>Pseudomonadati</taxon>
        <taxon>Pseudomonadota</taxon>
        <taxon>Betaproteobacteria</taxon>
        <taxon>Burkholderiales</taxon>
        <taxon>Alcaligenaceae</taxon>
        <taxon>Jezberella</taxon>
    </lineage>
</organism>
<dbReference type="GO" id="GO:0019154">
    <property type="term" value="F:glycolate dehydrogenase activity"/>
    <property type="evidence" value="ECO:0007669"/>
    <property type="project" value="UniProtKB-EC"/>
</dbReference>
<feature type="domain" description="4Fe-4S ferredoxin-type" evidence="7">
    <location>
        <begin position="16"/>
        <end position="46"/>
    </location>
</feature>
<keyword evidence="1 6" id="KW-0004">4Fe-4S</keyword>
<keyword evidence="5 6" id="KW-0411">Iron-sulfur</keyword>
<dbReference type="GO" id="GO:0046872">
    <property type="term" value="F:metal ion binding"/>
    <property type="evidence" value="ECO:0007669"/>
    <property type="project" value="UniProtKB-UniRule"/>
</dbReference>
<reference evidence="8 9" key="1">
    <citation type="submission" date="2018-03" db="EMBL/GenBank/DDBJ databases">
        <title>Genomic Encyclopedia of Type Strains, Phase III (KMG-III): the genomes of soil and plant-associated and newly described type strains.</title>
        <authorList>
            <person name="Whitman W."/>
        </authorList>
    </citation>
    <scope>NUCLEOTIDE SEQUENCE [LARGE SCALE GENOMIC DNA]</scope>
    <source>
        <strain evidence="8 9">MWH-P2sevCIIIb</strain>
    </source>
</reference>
<evidence type="ECO:0000256" key="6">
    <source>
        <dbReference type="PIRNR" id="PIRNR000139"/>
    </source>
</evidence>